<dbReference type="Proteomes" id="UP000507245">
    <property type="component" value="Unassembled WGS sequence"/>
</dbReference>
<proteinExistence type="inferred from homology"/>
<evidence type="ECO:0000259" key="16">
    <source>
        <dbReference type="Pfam" id="PF13947"/>
    </source>
</evidence>
<feature type="transmembrane region" description="Helical" evidence="15">
    <location>
        <begin position="6"/>
        <end position="27"/>
    </location>
</feature>
<sequence>MPHSDGYIAATLEISTFSTIFLFLLFLPQSAAKTTACGSSTCTAGGLLVRFPFQLRNNQVPSNCGYPGFDLSCNNRSQTILTLPSSGDFIVQSINYMERRVSINYPGNCLAKRYFNHDISLVNSPFSYLNPTNYTFLNCSSYKGDTTPIFCLGSDNYKVIAVPTRWFSPPFDEPLPINCSVILTTLVPSTFEWDYPNRGAELTWDMSECRSCELGGQVCGLKNHKSSKIQCSGSHFGMLFDY</sequence>
<evidence type="ECO:0000256" key="11">
    <source>
        <dbReference type="ARBA" id="ARBA00022833"/>
    </source>
</evidence>
<evidence type="ECO:0000313" key="17">
    <source>
        <dbReference type="EMBL" id="CAB4310566.1"/>
    </source>
</evidence>
<gene>
    <name evidence="17" type="ORF">ORAREDHAP_LOCUS32498</name>
</gene>
<dbReference type="OrthoDB" id="1149769at2759"/>
<accession>A0A6J5X9E3</accession>
<dbReference type="GO" id="GO:0008270">
    <property type="term" value="F:zinc ion binding"/>
    <property type="evidence" value="ECO:0007669"/>
    <property type="project" value="UniProtKB-KW"/>
</dbReference>
<evidence type="ECO:0000256" key="8">
    <source>
        <dbReference type="ARBA" id="ARBA00022729"/>
    </source>
</evidence>
<dbReference type="InterPro" id="IPR025287">
    <property type="entry name" value="WAK_GUB"/>
</dbReference>
<evidence type="ECO:0000256" key="5">
    <source>
        <dbReference type="ARBA" id="ARBA00022679"/>
    </source>
</evidence>
<keyword evidence="12 15" id="KW-1133">Transmembrane helix</keyword>
<dbReference type="PANTHER" id="PTHR46279:SF31">
    <property type="entry name" value="RING-H2 FINGER PROTEIN ATL20-LIKE ISOFORM X1"/>
    <property type="match status" value="1"/>
</dbReference>
<name>A0A6J5X9E3_PRUAR</name>
<evidence type="ECO:0000256" key="6">
    <source>
        <dbReference type="ARBA" id="ARBA00022692"/>
    </source>
</evidence>
<evidence type="ECO:0000256" key="1">
    <source>
        <dbReference type="ARBA" id="ARBA00000900"/>
    </source>
</evidence>
<keyword evidence="10" id="KW-0833">Ubl conjugation pathway</keyword>
<dbReference type="GO" id="GO:0030247">
    <property type="term" value="F:polysaccharide binding"/>
    <property type="evidence" value="ECO:0007669"/>
    <property type="project" value="InterPro"/>
</dbReference>
<comment type="similarity">
    <text evidence="14">Belongs to the RING-type zinc finger family. ATL subfamily.</text>
</comment>
<dbReference type="PANTHER" id="PTHR46279">
    <property type="entry name" value="RING/U-BOX SUPERFAMILY PROTEIN"/>
    <property type="match status" value="1"/>
</dbReference>
<evidence type="ECO:0000256" key="3">
    <source>
        <dbReference type="ARBA" id="ARBA00004906"/>
    </source>
</evidence>
<organism evidence="17 18">
    <name type="scientific">Prunus armeniaca</name>
    <name type="common">Apricot</name>
    <name type="synonym">Armeniaca vulgaris</name>
    <dbReference type="NCBI Taxonomy" id="36596"/>
    <lineage>
        <taxon>Eukaryota</taxon>
        <taxon>Viridiplantae</taxon>
        <taxon>Streptophyta</taxon>
        <taxon>Embryophyta</taxon>
        <taxon>Tracheophyta</taxon>
        <taxon>Spermatophyta</taxon>
        <taxon>Magnoliopsida</taxon>
        <taxon>eudicotyledons</taxon>
        <taxon>Gunneridae</taxon>
        <taxon>Pentapetalae</taxon>
        <taxon>rosids</taxon>
        <taxon>fabids</taxon>
        <taxon>Rosales</taxon>
        <taxon>Rosaceae</taxon>
        <taxon>Amygdaloideae</taxon>
        <taxon>Amygdaleae</taxon>
        <taxon>Prunus</taxon>
    </lineage>
</organism>
<evidence type="ECO:0000256" key="10">
    <source>
        <dbReference type="ARBA" id="ARBA00022786"/>
    </source>
</evidence>
<evidence type="ECO:0000256" key="7">
    <source>
        <dbReference type="ARBA" id="ARBA00022723"/>
    </source>
</evidence>
<dbReference type="InterPro" id="IPR046948">
    <property type="entry name" value="ATL20-22-like"/>
</dbReference>
<dbReference type="GO" id="GO:0061630">
    <property type="term" value="F:ubiquitin protein ligase activity"/>
    <property type="evidence" value="ECO:0007669"/>
    <property type="project" value="UniProtKB-EC"/>
</dbReference>
<keyword evidence="6 15" id="KW-0812">Transmembrane</keyword>
<evidence type="ECO:0000256" key="2">
    <source>
        <dbReference type="ARBA" id="ARBA00004167"/>
    </source>
</evidence>
<protein>
    <recommendedName>
        <fullName evidence="4">RING-type E3 ubiquitin transferase</fullName>
        <ecNumber evidence="4">2.3.2.27</ecNumber>
    </recommendedName>
</protein>
<dbReference type="EC" id="2.3.2.27" evidence="4"/>
<keyword evidence="9" id="KW-0863">Zinc-finger</keyword>
<evidence type="ECO:0000256" key="15">
    <source>
        <dbReference type="SAM" id="Phobius"/>
    </source>
</evidence>
<comment type="catalytic activity">
    <reaction evidence="1">
        <text>S-ubiquitinyl-[E2 ubiquitin-conjugating enzyme]-L-cysteine + [acceptor protein]-L-lysine = [E2 ubiquitin-conjugating enzyme]-L-cysteine + N(6)-ubiquitinyl-[acceptor protein]-L-lysine.</text>
        <dbReference type="EC" id="2.3.2.27"/>
    </reaction>
</comment>
<keyword evidence="11" id="KW-0862">Zinc</keyword>
<feature type="domain" description="Wall-associated receptor kinase galacturonan-binding" evidence="16">
    <location>
        <begin position="37"/>
        <end position="103"/>
    </location>
</feature>
<keyword evidence="8" id="KW-0732">Signal</keyword>
<keyword evidence="13 15" id="KW-0472">Membrane</keyword>
<evidence type="ECO:0000256" key="9">
    <source>
        <dbReference type="ARBA" id="ARBA00022771"/>
    </source>
</evidence>
<keyword evidence="7" id="KW-0479">Metal-binding</keyword>
<dbReference type="Pfam" id="PF13947">
    <property type="entry name" value="GUB_WAK_bind"/>
    <property type="match status" value="1"/>
</dbReference>
<dbReference type="GO" id="GO:0016020">
    <property type="term" value="C:membrane"/>
    <property type="evidence" value="ECO:0007669"/>
    <property type="project" value="UniProtKB-SubCell"/>
</dbReference>
<evidence type="ECO:0000256" key="4">
    <source>
        <dbReference type="ARBA" id="ARBA00012483"/>
    </source>
</evidence>
<evidence type="ECO:0000256" key="13">
    <source>
        <dbReference type="ARBA" id="ARBA00023136"/>
    </source>
</evidence>
<evidence type="ECO:0000313" key="18">
    <source>
        <dbReference type="Proteomes" id="UP000507245"/>
    </source>
</evidence>
<keyword evidence="5" id="KW-0808">Transferase</keyword>
<dbReference type="EMBL" id="CAEKKB010000005">
    <property type="protein sequence ID" value="CAB4310566.1"/>
    <property type="molecule type" value="Genomic_DNA"/>
</dbReference>
<reference evidence="18" key="1">
    <citation type="journal article" date="2020" name="Genome Biol.">
        <title>Gamete binning: chromosome-level and haplotype-resolved genome assembly enabled by high-throughput single-cell sequencing of gamete genomes.</title>
        <authorList>
            <person name="Campoy J.A."/>
            <person name="Sun H."/>
            <person name="Goel M."/>
            <person name="Jiao W.-B."/>
            <person name="Folz-Donahue K."/>
            <person name="Wang N."/>
            <person name="Rubio M."/>
            <person name="Liu C."/>
            <person name="Kukat C."/>
            <person name="Ruiz D."/>
            <person name="Huettel B."/>
            <person name="Schneeberger K."/>
        </authorList>
    </citation>
    <scope>NUCLEOTIDE SEQUENCE [LARGE SCALE GENOMIC DNA]</scope>
    <source>
        <strain evidence="18">cv. Rojo Pasion</strain>
    </source>
</reference>
<comment type="subcellular location">
    <subcellularLocation>
        <location evidence="2">Membrane</location>
        <topology evidence="2">Single-pass membrane protein</topology>
    </subcellularLocation>
</comment>
<dbReference type="AlphaFoldDB" id="A0A6J5X9E3"/>
<comment type="pathway">
    <text evidence="3">Protein modification; protein ubiquitination.</text>
</comment>
<evidence type="ECO:0000256" key="12">
    <source>
        <dbReference type="ARBA" id="ARBA00022989"/>
    </source>
</evidence>
<evidence type="ECO:0000256" key="14">
    <source>
        <dbReference type="ARBA" id="ARBA00024209"/>
    </source>
</evidence>
<keyword evidence="18" id="KW-1185">Reference proteome</keyword>